<keyword evidence="1" id="KW-0805">Transcription regulation</keyword>
<dbReference type="Pfam" id="PF04539">
    <property type="entry name" value="Sigma70_r3"/>
    <property type="match status" value="1"/>
</dbReference>
<feature type="non-terminal residue" evidence="6">
    <location>
        <position position="1"/>
    </location>
</feature>
<keyword evidence="2" id="KW-0731">Sigma factor</keyword>
<gene>
    <name evidence="6" type="ORF">S01H1_68432</name>
</gene>
<dbReference type="GO" id="GO:0016987">
    <property type="term" value="F:sigma factor activity"/>
    <property type="evidence" value="ECO:0007669"/>
    <property type="project" value="UniProtKB-KW"/>
</dbReference>
<evidence type="ECO:0000256" key="4">
    <source>
        <dbReference type="ARBA" id="ARBA00023163"/>
    </source>
</evidence>
<evidence type="ECO:0000256" key="3">
    <source>
        <dbReference type="ARBA" id="ARBA00023125"/>
    </source>
</evidence>
<evidence type="ECO:0000256" key="2">
    <source>
        <dbReference type="ARBA" id="ARBA00023082"/>
    </source>
</evidence>
<keyword evidence="3" id="KW-0238">DNA-binding</keyword>
<organism evidence="6">
    <name type="scientific">marine sediment metagenome</name>
    <dbReference type="NCBI Taxonomy" id="412755"/>
    <lineage>
        <taxon>unclassified sequences</taxon>
        <taxon>metagenomes</taxon>
        <taxon>ecological metagenomes</taxon>
    </lineage>
</organism>
<dbReference type="PROSITE" id="PS00715">
    <property type="entry name" value="SIGMA70_1"/>
    <property type="match status" value="1"/>
</dbReference>
<protein>
    <recommendedName>
        <fullName evidence="5">RNA polymerase sigma-70 domain-containing protein</fullName>
    </recommendedName>
</protein>
<keyword evidence="4" id="KW-0804">Transcription</keyword>
<dbReference type="PANTHER" id="PTHR30603">
    <property type="entry name" value="RNA POLYMERASE SIGMA FACTOR RPO"/>
    <property type="match status" value="1"/>
</dbReference>
<dbReference type="NCBIfam" id="TIGR02937">
    <property type="entry name" value="sigma70-ECF"/>
    <property type="match status" value="1"/>
</dbReference>
<dbReference type="GO" id="GO:0003677">
    <property type="term" value="F:DNA binding"/>
    <property type="evidence" value="ECO:0007669"/>
    <property type="project" value="UniProtKB-KW"/>
</dbReference>
<name>X0Y5F9_9ZZZZ</name>
<dbReference type="InterPro" id="IPR000943">
    <property type="entry name" value="RNA_pol_sigma70"/>
</dbReference>
<dbReference type="InterPro" id="IPR014284">
    <property type="entry name" value="RNA_pol_sigma-70_dom"/>
</dbReference>
<dbReference type="SUPFAM" id="SSF88946">
    <property type="entry name" value="Sigma2 domain of RNA polymerase sigma factors"/>
    <property type="match status" value="1"/>
</dbReference>
<comment type="caution">
    <text evidence="6">The sequence shown here is derived from an EMBL/GenBank/DDBJ whole genome shotgun (WGS) entry which is preliminary data.</text>
</comment>
<evidence type="ECO:0000259" key="5">
    <source>
        <dbReference type="PROSITE" id="PS00715"/>
    </source>
</evidence>
<accession>X0Y5F9</accession>
<dbReference type="FunFam" id="1.10.601.10:FF:000001">
    <property type="entry name" value="RNA polymerase sigma factor SigA"/>
    <property type="match status" value="1"/>
</dbReference>
<sequence length="248" mass="28844">EKEEIARSCEYQVKHLKSKKDYDHKELRELESALRTNNKAIKRFESEVGLRQKPIMKYYGQLASSLAKDKRAKDDLAKANLRLVVNIAKKYVNRGLHFLDLIQEGNIGLMKAVEKFEFERGYKFSTYATWWIRQAITRAIADQSRTIRVPVHMVETLNKINKIKRTFVQEHGREPTHAELAKELNLDEKKIKNIIKISKEPISLETPVGDSEDAFIKDFIENENDFSPSDTVASNDLKKRVREILKTL</sequence>
<feature type="domain" description="RNA polymerase sigma-70" evidence="5">
    <location>
        <begin position="100"/>
        <end position="113"/>
    </location>
</feature>
<reference evidence="6" key="1">
    <citation type="journal article" date="2014" name="Front. Microbiol.">
        <title>High frequency of phylogenetically diverse reductive dehalogenase-homologous genes in deep subseafloor sedimentary metagenomes.</title>
        <authorList>
            <person name="Kawai M."/>
            <person name="Futagami T."/>
            <person name="Toyoda A."/>
            <person name="Takaki Y."/>
            <person name="Nishi S."/>
            <person name="Hori S."/>
            <person name="Arai W."/>
            <person name="Tsubouchi T."/>
            <person name="Morono Y."/>
            <person name="Uchiyama I."/>
            <person name="Ito T."/>
            <person name="Fujiyama A."/>
            <person name="Inagaki F."/>
            <person name="Takami H."/>
        </authorList>
    </citation>
    <scope>NUCLEOTIDE SEQUENCE</scope>
    <source>
        <strain evidence="6">Expedition CK06-06</strain>
    </source>
</reference>
<dbReference type="Gene3D" id="1.10.601.10">
    <property type="entry name" value="RNA Polymerase Primary Sigma Factor"/>
    <property type="match status" value="1"/>
</dbReference>
<evidence type="ECO:0000313" key="6">
    <source>
        <dbReference type="EMBL" id="GAG32086.1"/>
    </source>
</evidence>
<proteinExistence type="predicted"/>
<dbReference type="EMBL" id="BARS01045385">
    <property type="protein sequence ID" value="GAG32086.1"/>
    <property type="molecule type" value="Genomic_DNA"/>
</dbReference>
<dbReference type="InterPro" id="IPR007624">
    <property type="entry name" value="RNA_pol_sigma70_r3"/>
</dbReference>
<dbReference type="PANTHER" id="PTHR30603:SF60">
    <property type="entry name" value="RNA POLYMERASE SIGMA FACTOR RPOD"/>
    <property type="match status" value="1"/>
</dbReference>
<dbReference type="InterPro" id="IPR050239">
    <property type="entry name" value="Sigma-70_RNA_pol_init_factors"/>
</dbReference>
<dbReference type="InterPro" id="IPR013325">
    <property type="entry name" value="RNA_pol_sigma_r2"/>
</dbReference>
<dbReference type="Gene3D" id="1.10.10.10">
    <property type="entry name" value="Winged helix-like DNA-binding domain superfamily/Winged helix DNA-binding domain"/>
    <property type="match status" value="1"/>
</dbReference>
<dbReference type="Pfam" id="PF04542">
    <property type="entry name" value="Sigma70_r2"/>
    <property type="match status" value="1"/>
</dbReference>
<dbReference type="InterPro" id="IPR007627">
    <property type="entry name" value="RNA_pol_sigma70_r2"/>
</dbReference>
<feature type="non-terminal residue" evidence="6">
    <location>
        <position position="248"/>
    </location>
</feature>
<dbReference type="PRINTS" id="PR00046">
    <property type="entry name" value="SIGMA70FCT"/>
</dbReference>
<dbReference type="GO" id="GO:0006352">
    <property type="term" value="P:DNA-templated transcription initiation"/>
    <property type="evidence" value="ECO:0007669"/>
    <property type="project" value="InterPro"/>
</dbReference>
<dbReference type="SUPFAM" id="SSF88659">
    <property type="entry name" value="Sigma3 and sigma4 domains of RNA polymerase sigma factors"/>
    <property type="match status" value="1"/>
</dbReference>
<dbReference type="AlphaFoldDB" id="X0Y5F9"/>
<dbReference type="InterPro" id="IPR036388">
    <property type="entry name" value="WH-like_DNA-bd_sf"/>
</dbReference>
<dbReference type="InterPro" id="IPR013324">
    <property type="entry name" value="RNA_pol_sigma_r3/r4-like"/>
</dbReference>
<evidence type="ECO:0000256" key="1">
    <source>
        <dbReference type="ARBA" id="ARBA00023015"/>
    </source>
</evidence>